<dbReference type="AlphaFoldDB" id="A0A9D1KZF7"/>
<evidence type="ECO:0000313" key="2">
    <source>
        <dbReference type="EMBL" id="HIU10366.1"/>
    </source>
</evidence>
<feature type="domain" description="Transposase IS30-like HTH" evidence="1">
    <location>
        <begin position="7"/>
        <end position="43"/>
    </location>
</feature>
<accession>A0A9D1KZF7</accession>
<proteinExistence type="predicted"/>
<reference evidence="2" key="1">
    <citation type="submission" date="2020-10" db="EMBL/GenBank/DDBJ databases">
        <authorList>
            <person name="Gilroy R."/>
        </authorList>
    </citation>
    <scope>NUCLEOTIDE SEQUENCE</scope>
    <source>
        <strain evidence="2">2830</strain>
    </source>
</reference>
<evidence type="ECO:0000259" key="1">
    <source>
        <dbReference type="Pfam" id="PF13936"/>
    </source>
</evidence>
<evidence type="ECO:0000313" key="3">
    <source>
        <dbReference type="Proteomes" id="UP000824124"/>
    </source>
</evidence>
<dbReference type="InterPro" id="IPR025246">
    <property type="entry name" value="IS30-like_HTH"/>
</dbReference>
<sequence length="82" mass="9474">MIGGYFSPADRQQIAKMWAAYQPVSVIACALMVDPSTIHRELKLGNENGELDENKRLAYNPELAQLRFQENLRRRGRRKITK</sequence>
<dbReference type="Proteomes" id="UP000824124">
    <property type="component" value="Unassembled WGS sequence"/>
</dbReference>
<reference evidence="2" key="2">
    <citation type="journal article" date="2021" name="PeerJ">
        <title>Extensive microbial diversity within the chicken gut microbiome revealed by metagenomics and culture.</title>
        <authorList>
            <person name="Gilroy R."/>
            <person name="Ravi A."/>
            <person name="Getino M."/>
            <person name="Pursley I."/>
            <person name="Horton D.L."/>
            <person name="Alikhan N.F."/>
            <person name="Baker D."/>
            <person name="Gharbi K."/>
            <person name="Hall N."/>
            <person name="Watson M."/>
            <person name="Adriaenssens E.M."/>
            <person name="Foster-Nyarko E."/>
            <person name="Jarju S."/>
            <person name="Secka A."/>
            <person name="Antonio M."/>
            <person name="Oren A."/>
            <person name="Chaudhuri R.R."/>
            <person name="La Ragione R."/>
            <person name="Hildebrand F."/>
            <person name="Pallen M.J."/>
        </authorList>
    </citation>
    <scope>NUCLEOTIDE SEQUENCE</scope>
    <source>
        <strain evidence="2">2830</strain>
    </source>
</reference>
<protein>
    <submittedName>
        <fullName evidence="2">Helix-turn-helix domain-containing protein</fullName>
    </submittedName>
</protein>
<gene>
    <name evidence="2" type="ORF">IAB00_03855</name>
</gene>
<organism evidence="2 3">
    <name type="scientific">Candidatus Avidehalobacter gallistercoris</name>
    <dbReference type="NCBI Taxonomy" id="2840694"/>
    <lineage>
        <taxon>Bacteria</taxon>
        <taxon>Bacillati</taxon>
        <taxon>Bacillota</taxon>
        <taxon>Clostridia</taxon>
        <taxon>Eubacteriales</taxon>
        <taxon>Peptococcaceae</taxon>
        <taxon>Peptococcaceae incertae sedis</taxon>
        <taxon>Candidatus Avidehalobacter</taxon>
    </lineage>
</organism>
<dbReference type="EMBL" id="DVMH01000021">
    <property type="protein sequence ID" value="HIU10366.1"/>
    <property type="molecule type" value="Genomic_DNA"/>
</dbReference>
<dbReference type="Pfam" id="PF13936">
    <property type="entry name" value="HTH_38"/>
    <property type="match status" value="1"/>
</dbReference>
<name>A0A9D1KZF7_9FIRM</name>
<comment type="caution">
    <text evidence="2">The sequence shown here is derived from an EMBL/GenBank/DDBJ whole genome shotgun (WGS) entry which is preliminary data.</text>
</comment>